<comment type="similarity">
    <text evidence="1">Belongs to the UPF0246 family.</text>
</comment>
<reference evidence="3 4" key="1">
    <citation type="submission" date="2016-10" db="EMBL/GenBank/DDBJ databases">
        <authorList>
            <person name="de Groot N.N."/>
        </authorList>
    </citation>
    <scope>NUCLEOTIDE SEQUENCE [LARGE SCALE GENOMIC DNA]</scope>
    <source>
        <strain evidence="3 4">DSM 29316</strain>
    </source>
</reference>
<evidence type="ECO:0000313" key="3">
    <source>
        <dbReference type="EMBL" id="SFA98215.1"/>
    </source>
</evidence>
<dbReference type="GO" id="GO:0005829">
    <property type="term" value="C:cytosol"/>
    <property type="evidence" value="ECO:0007669"/>
    <property type="project" value="TreeGrafter"/>
</dbReference>
<accession>A0A1I0XB20</accession>
<evidence type="ECO:0000256" key="2">
    <source>
        <dbReference type="SAM" id="MobiDB-lite"/>
    </source>
</evidence>
<dbReference type="HAMAP" id="MF_00652">
    <property type="entry name" value="UPF0246"/>
    <property type="match status" value="1"/>
</dbReference>
<dbReference type="OrthoDB" id="9777133at2"/>
<dbReference type="NCBIfam" id="NF002542">
    <property type="entry name" value="PRK02101.1-3"/>
    <property type="match status" value="1"/>
</dbReference>
<dbReference type="EMBL" id="FOJU01000003">
    <property type="protein sequence ID" value="SFA98215.1"/>
    <property type="molecule type" value="Genomic_DNA"/>
</dbReference>
<evidence type="ECO:0000256" key="1">
    <source>
        <dbReference type="HAMAP-Rule" id="MF_00652"/>
    </source>
</evidence>
<feature type="compositionally biased region" description="Basic and acidic residues" evidence="2">
    <location>
        <begin position="263"/>
        <end position="272"/>
    </location>
</feature>
<name>A0A1I0XB20_9RHOB</name>
<dbReference type="InterPro" id="IPR005583">
    <property type="entry name" value="YaaA"/>
</dbReference>
<evidence type="ECO:0000313" key="4">
    <source>
        <dbReference type="Proteomes" id="UP000198796"/>
    </source>
</evidence>
<keyword evidence="4" id="KW-1185">Reference proteome</keyword>
<dbReference type="PANTHER" id="PTHR30283:SF4">
    <property type="entry name" value="PEROXIDE STRESS RESISTANCE PROTEIN YAAA"/>
    <property type="match status" value="1"/>
</dbReference>
<dbReference type="GO" id="GO:0033194">
    <property type="term" value="P:response to hydroperoxide"/>
    <property type="evidence" value="ECO:0007669"/>
    <property type="project" value="TreeGrafter"/>
</dbReference>
<dbReference type="Proteomes" id="UP000198796">
    <property type="component" value="Unassembled WGS sequence"/>
</dbReference>
<dbReference type="AlphaFoldDB" id="A0A1I0XB20"/>
<proteinExistence type="inferred from homology"/>
<dbReference type="PANTHER" id="PTHR30283">
    <property type="entry name" value="PEROXIDE STRESS RESPONSE PROTEIN YAAA"/>
    <property type="match status" value="1"/>
</dbReference>
<dbReference type="Pfam" id="PF03883">
    <property type="entry name" value="H2O2_YaaD"/>
    <property type="match status" value="1"/>
</dbReference>
<protein>
    <recommendedName>
        <fullName evidence="1">UPF0246 protein SAMN05421688_2077</fullName>
    </recommendedName>
</protein>
<dbReference type="RefSeq" id="WP_092064151.1">
    <property type="nucleotide sequence ID" value="NZ_FOJU01000003.1"/>
</dbReference>
<dbReference type="STRING" id="871651.SAMN05421688_2077"/>
<feature type="region of interest" description="Disordered" evidence="2">
    <location>
        <begin position="253"/>
        <end position="272"/>
    </location>
</feature>
<gene>
    <name evidence="3" type="ORF">SAMN05421688_2077</name>
</gene>
<organism evidence="3 4">
    <name type="scientific">Poseidonocella pacifica</name>
    <dbReference type="NCBI Taxonomy" id="871651"/>
    <lineage>
        <taxon>Bacteria</taxon>
        <taxon>Pseudomonadati</taxon>
        <taxon>Pseudomonadota</taxon>
        <taxon>Alphaproteobacteria</taxon>
        <taxon>Rhodobacterales</taxon>
        <taxon>Roseobacteraceae</taxon>
        <taxon>Poseidonocella</taxon>
    </lineage>
</organism>
<sequence>MLIAISPAKKLDWSPRDIACTAPHFEAEAMELVRVARTLGVEDLRRLMGLSEDLARLNHARFQDYAETPEPEDTRPAAFAFAGDTYQGLEAASLDHDELLWAQDRLRILSGLYGVLRPFDAIQPYRLEMGSRLATDRGRNLYQFWGERISEALNAQAARLGTKWLINCASQEYFGAVAEGALNLRVVTPIFYEEKPAGPKIVSFYAKKARGAMARFVIQHRLTDPEALLDFDIAGYRYVPDLSEADRPAFLRPAQAEAGKGSAKGERTSVGA</sequence>